<dbReference type="AlphaFoldDB" id="A0A4Y2FJP0"/>
<name>A0A4Y2FJP0_ARAVE</name>
<dbReference type="InterPro" id="IPR001878">
    <property type="entry name" value="Znf_CCHC"/>
</dbReference>
<comment type="similarity">
    <text evidence="1">Belongs to the caprin family.</text>
</comment>
<keyword evidence="3" id="KW-0175">Coiled coil</keyword>
<accession>A0A4Y2FJP0</accession>
<dbReference type="GO" id="GO:0003723">
    <property type="term" value="F:RNA binding"/>
    <property type="evidence" value="ECO:0007669"/>
    <property type="project" value="TreeGrafter"/>
</dbReference>
<dbReference type="PANTHER" id="PTHR22922">
    <property type="entry name" value="GPI-ANCHORED PROTEIN P137"/>
    <property type="match status" value="1"/>
</dbReference>
<organism evidence="5 6">
    <name type="scientific">Araneus ventricosus</name>
    <name type="common">Orbweaver spider</name>
    <name type="synonym">Epeira ventricosa</name>
    <dbReference type="NCBI Taxonomy" id="182803"/>
    <lineage>
        <taxon>Eukaryota</taxon>
        <taxon>Metazoa</taxon>
        <taxon>Ecdysozoa</taxon>
        <taxon>Arthropoda</taxon>
        <taxon>Chelicerata</taxon>
        <taxon>Arachnida</taxon>
        <taxon>Araneae</taxon>
        <taxon>Araneomorphae</taxon>
        <taxon>Entelegynae</taxon>
        <taxon>Araneoidea</taxon>
        <taxon>Araneidae</taxon>
        <taxon>Araneus</taxon>
    </lineage>
</organism>
<feature type="coiled-coil region" evidence="3">
    <location>
        <begin position="14"/>
        <end position="41"/>
    </location>
</feature>
<keyword evidence="2" id="KW-0863">Zinc-finger</keyword>
<reference evidence="5 6" key="1">
    <citation type="journal article" date="2019" name="Sci. Rep.">
        <title>Orb-weaving spider Araneus ventricosus genome elucidates the spidroin gene catalogue.</title>
        <authorList>
            <person name="Kono N."/>
            <person name="Nakamura H."/>
            <person name="Ohtoshi R."/>
            <person name="Moran D.A.P."/>
            <person name="Shinohara A."/>
            <person name="Yoshida Y."/>
            <person name="Fujiwara M."/>
            <person name="Mori M."/>
            <person name="Tomita M."/>
            <person name="Arakawa K."/>
        </authorList>
    </citation>
    <scope>NUCLEOTIDE SEQUENCE [LARGE SCALE GENOMIC DNA]</scope>
</reference>
<gene>
    <name evidence="5" type="ORF">AVEN_241496_1</name>
</gene>
<evidence type="ECO:0000313" key="5">
    <source>
        <dbReference type="EMBL" id="GBM41343.1"/>
    </source>
</evidence>
<comment type="caution">
    <text evidence="5">The sequence shown here is derived from an EMBL/GenBank/DDBJ whole genome shotgun (WGS) entry which is preliminary data.</text>
</comment>
<protein>
    <recommendedName>
        <fullName evidence="4">CCHC-type domain-containing protein</fullName>
    </recommendedName>
</protein>
<dbReference type="PANTHER" id="PTHR22922:SF19">
    <property type="entry name" value="CAPRIN HOMOLOG"/>
    <property type="match status" value="1"/>
</dbReference>
<dbReference type="InterPro" id="IPR041637">
    <property type="entry name" value="Caprin-1_dimer"/>
</dbReference>
<evidence type="ECO:0000259" key="4">
    <source>
        <dbReference type="PROSITE" id="PS50158"/>
    </source>
</evidence>
<evidence type="ECO:0000313" key="6">
    <source>
        <dbReference type="Proteomes" id="UP000499080"/>
    </source>
</evidence>
<dbReference type="InterPro" id="IPR021109">
    <property type="entry name" value="Peptidase_aspartic_dom_sf"/>
</dbReference>
<keyword evidence="2" id="KW-0479">Metal-binding</keyword>
<dbReference type="Proteomes" id="UP000499080">
    <property type="component" value="Unassembled WGS sequence"/>
</dbReference>
<proteinExistence type="inferred from homology"/>
<dbReference type="Gene3D" id="2.40.70.10">
    <property type="entry name" value="Acid Proteases"/>
    <property type="match status" value="1"/>
</dbReference>
<dbReference type="OrthoDB" id="10062814at2759"/>
<dbReference type="GO" id="GO:0005737">
    <property type="term" value="C:cytoplasm"/>
    <property type="evidence" value="ECO:0007669"/>
    <property type="project" value="TreeGrafter"/>
</dbReference>
<dbReference type="SUPFAM" id="SSF50630">
    <property type="entry name" value="Acid proteases"/>
    <property type="match status" value="1"/>
</dbReference>
<evidence type="ECO:0000256" key="3">
    <source>
        <dbReference type="SAM" id="Coils"/>
    </source>
</evidence>
<dbReference type="GO" id="GO:0008270">
    <property type="term" value="F:zinc ion binding"/>
    <property type="evidence" value="ECO:0007669"/>
    <property type="project" value="UniProtKB-KW"/>
</dbReference>
<dbReference type="InterPro" id="IPR028816">
    <property type="entry name" value="Caprin"/>
</dbReference>
<dbReference type="PROSITE" id="PS50158">
    <property type="entry name" value="ZF_CCHC"/>
    <property type="match status" value="1"/>
</dbReference>
<dbReference type="Pfam" id="PF18293">
    <property type="entry name" value="Caprin-1_dimer"/>
    <property type="match status" value="1"/>
</dbReference>
<keyword evidence="2" id="KW-0862">Zinc</keyword>
<feature type="domain" description="CCHC-type" evidence="4">
    <location>
        <begin position="230"/>
        <end position="245"/>
    </location>
</feature>
<dbReference type="EMBL" id="BGPR01000959">
    <property type="protein sequence ID" value="GBM41343.1"/>
    <property type="molecule type" value="Genomic_DNA"/>
</dbReference>
<keyword evidence="6" id="KW-1185">Reference proteome</keyword>
<evidence type="ECO:0000256" key="2">
    <source>
        <dbReference type="PROSITE-ProRule" id="PRU00047"/>
    </source>
</evidence>
<evidence type="ECO:0000256" key="1">
    <source>
        <dbReference type="ARBA" id="ARBA00007950"/>
    </source>
</evidence>
<sequence>MEFVKELLNTVISQRTEEADQRKLEQRKLELEIEERRKREEREFELENLKLQNESFNSAGSGSSRPKIDFLSMIPKFDQANNDISLYLILFERQAQAADVPKEFWVSHLLSLLPYEIAQLVAREDVGISRDFEKLKELIIVDQIKRRVPPEVREHYIDEWSQLNNVEKLTSKLDDYDAVRTKRDFHTSTPRKGAENRAYPTLNQKRYPEKNLKFSNPKPEKKENRSTLTCYGCGKPGYIKTKCPSCIPREKSSSNSITLYTCHASASLIALLDIRIGDIHGRVCADTGATGSIAGELMFNSLRERGVDFQKMEVTMALADGSRTTMEAYTAPVSIDIEGRTVPIEMLALPRAKGNRTLLGSDFLEKSGIVLDLKNKRWYFSNKPHHKICFIEDLDVNSLQAAGSIISNSCHLREDEGKPLTPEQREKMSNLLDKFDSIFKPGGDPTPYAERHLNTEKHPPVSVPPYRMTPMKEEQLERQQHEIQRLQEAFIYCHILSYFQNEDVRSDFLNGENGAVQLTSEQLSQLDQLYKLLGPGLPNERADISNHFHALAENHIFLVEGKNKEIAGTTYKLLKDLLSSIKESRYFSRPSEPLEDGISSDDMQEENLVEKMENTNISVEQPEVIQSPTNDQQYEVAEESNNTNAVTTDEVPEPPAPVQNGPLQEVLFSQNSFNFLQESQIDMGASHMDPAVVAVHQIAPPQAVNCTMNPYPPSPPHEEVSLPLVNGNEPHEISGPSVPVSQVSPIPNAIPRTVPPVLASVQHDFDPSHPIRTQTFTNQSFAVMQNMIMPQGYVPVTMHHGPLPHHIAPIAVVPAPPPVTTAPAPVMPMHVPVTVPVQEGSAPTVTEPKPEITPYLKRFSKFMAEAKEVAEMQQDLRKECGHRNLRRALNYFPGDRAFVTTHLCNAAKGRTTKFMP</sequence>